<protein>
    <recommendedName>
        <fullName evidence="4">DUF805 domain-containing protein</fullName>
    </recommendedName>
</protein>
<dbReference type="PANTHER" id="PTHR34980">
    <property type="entry name" value="INNER MEMBRANE PROTEIN-RELATED-RELATED"/>
    <property type="match status" value="1"/>
</dbReference>
<name>E8RN17_ASTEC</name>
<keyword evidence="3" id="KW-1185">Reference proteome</keyword>
<dbReference type="Proteomes" id="UP000001492">
    <property type="component" value="Chromosome 1"/>
</dbReference>
<keyword evidence="1" id="KW-0812">Transmembrane</keyword>
<evidence type="ECO:0000256" key="1">
    <source>
        <dbReference type="SAM" id="Phobius"/>
    </source>
</evidence>
<evidence type="ECO:0000313" key="3">
    <source>
        <dbReference type="Proteomes" id="UP000001492"/>
    </source>
</evidence>
<dbReference type="RefSeq" id="WP_013478682.1">
    <property type="nucleotide sequence ID" value="NC_014816.1"/>
</dbReference>
<gene>
    <name evidence="2" type="ordered locus">Astex_1174</name>
</gene>
<feature type="transmembrane region" description="Helical" evidence="1">
    <location>
        <begin position="120"/>
        <end position="137"/>
    </location>
</feature>
<proteinExistence type="predicted"/>
<feature type="transmembrane region" description="Helical" evidence="1">
    <location>
        <begin position="67"/>
        <end position="84"/>
    </location>
</feature>
<dbReference type="KEGG" id="aex:Astex_1174"/>
<feature type="transmembrane region" description="Helical" evidence="1">
    <location>
        <begin position="90"/>
        <end position="108"/>
    </location>
</feature>
<dbReference type="HOGENOM" id="CLU_1709517_0_0_5"/>
<reference evidence="3" key="1">
    <citation type="submission" date="2010-12" db="EMBL/GenBank/DDBJ databases">
        <title>Complete sequence of chromosome 1 of Asticcacaulis excentricus CB 48.</title>
        <authorList>
            <consortium name="US DOE Joint Genome Institute"/>
            <person name="Lucas S."/>
            <person name="Copeland A."/>
            <person name="Lapidus A."/>
            <person name="Cheng J.-F."/>
            <person name="Bruce D."/>
            <person name="Goodwin L."/>
            <person name="Pitluck S."/>
            <person name="Teshima H."/>
            <person name="Davenport K."/>
            <person name="Detter J.C."/>
            <person name="Han C."/>
            <person name="Tapia R."/>
            <person name="Land M."/>
            <person name="Hauser L."/>
            <person name="Jeffries C."/>
            <person name="Kyrpides N."/>
            <person name="Ivanova N."/>
            <person name="Ovchinnikova G."/>
            <person name="Brun Y.V."/>
            <person name="Woyke T."/>
        </authorList>
    </citation>
    <scope>NUCLEOTIDE SEQUENCE [LARGE SCALE GENOMIC DNA]</scope>
    <source>
        <strain evidence="3">ATCC 15261 / DSM 4724 / KCTC 12464 / NCIMB 9791 / VKM B-1370 / CB 48</strain>
    </source>
</reference>
<evidence type="ECO:0008006" key="4">
    <source>
        <dbReference type="Google" id="ProtNLM"/>
    </source>
</evidence>
<dbReference type="EMBL" id="CP002395">
    <property type="protein sequence ID" value="ADU12850.1"/>
    <property type="molecule type" value="Genomic_DNA"/>
</dbReference>
<organism evidence="2 3">
    <name type="scientific">Asticcacaulis excentricus (strain ATCC 15261 / DSM 4724 / KCTC 12464 / NCIMB 9791 / VKM B-1370 / CB 48)</name>
    <dbReference type="NCBI Taxonomy" id="573065"/>
    <lineage>
        <taxon>Bacteria</taxon>
        <taxon>Pseudomonadati</taxon>
        <taxon>Pseudomonadota</taxon>
        <taxon>Alphaproteobacteria</taxon>
        <taxon>Caulobacterales</taxon>
        <taxon>Caulobacteraceae</taxon>
        <taxon>Asticcacaulis</taxon>
    </lineage>
</organism>
<dbReference type="eggNOG" id="COG3152">
    <property type="taxonomic scope" value="Bacteria"/>
</dbReference>
<keyword evidence="1" id="KW-1133">Transmembrane helix</keyword>
<dbReference type="STRING" id="573065.Astex_1174"/>
<feature type="transmembrane region" description="Helical" evidence="1">
    <location>
        <begin position="6"/>
        <end position="26"/>
    </location>
</feature>
<evidence type="ECO:0000313" key="2">
    <source>
        <dbReference type="EMBL" id="ADU12850.1"/>
    </source>
</evidence>
<dbReference type="GO" id="GO:0005886">
    <property type="term" value="C:plasma membrane"/>
    <property type="evidence" value="ECO:0007669"/>
    <property type="project" value="TreeGrafter"/>
</dbReference>
<dbReference type="Pfam" id="PF05656">
    <property type="entry name" value="DUF805"/>
    <property type="match status" value="1"/>
</dbReference>
<dbReference type="PANTHER" id="PTHR34980:SF2">
    <property type="entry name" value="INNER MEMBRANE PROTEIN YHAH-RELATED"/>
    <property type="match status" value="1"/>
</dbReference>
<dbReference type="InterPro" id="IPR008523">
    <property type="entry name" value="DUF805"/>
</dbReference>
<sequence length="153" mass="17426">MGSLSIWHWVILGLLALPAFLPLIITRPSLPNRYAKYKPAPKGFFEAVAVCFKKYADFNGRASRSEYWWYTLFVFLISVALGFFETASNIQIPTAFNLIWGIPHLAVASRRLHDINRSGWWQLIGYSLGIVPLIYMLCQPSVGEDRNVAEVFD</sequence>
<keyword evidence="1" id="KW-0472">Membrane</keyword>
<dbReference type="AlphaFoldDB" id="E8RN17"/>
<accession>E8RN17</accession>